<dbReference type="Gene3D" id="1.25.40.10">
    <property type="entry name" value="Tetratricopeptide repeat domain"/>
    <property type="match status" value="1"/>
</dbReference>
<evidence type="ECO:0000313" key="3">
    <source>
        <dbReference type="EMBL" id="MFD3394246.1"/>
    </source>
</evidence>
<gene>
    <name evidence="3" type="ORF">U0R10_06410</name>
</gene>
<comment type="caution">
    <text evidence="3">The sequence shown here is derived from an EMBL/GenBank/DDBJ whole genome shotgun (WGS) entry which is preliminary data.</text>
</comment>
<evidence type="ECO:0000313" key="4">
    <source>
        <dbReference type="Proteomes" id="UP001598138"/>
    </source>
</evidence>
<dbReference type="EMBL" id="JBBKXZ010000002">
    <property type="protein sequence ID" value="MFD3394246.1"/>
    <property type="molecule type" value="Genomic_DNA"/>
</dbReference>
<sequence>MKLKYHLRHFSLLTFFLPLAFNTQGQWWKLTEEAEKERSKGMLLLTAEVQIEATTAINQMYNFHFPEAEREFNYLKVKYPKHPLPDFLLGLMQWWKIVPNTKSEVYDDRLIEYMDRSIEKAEVIWDETENPEAAFFMAAAYGFKGRLHAERKNWTRATLAAKNALKYLEYSRNFADFSPELMFGDGLYNYYYHFIKQNFPLLRPVLWLFPKANKLQGIKQLEQVSYQAFYTRTEARYFLLQIYAMENMTDKSYDMAKYTHENFPENPFFHRYHARAAFMVGRMDEAEEQAKSILDRIEKHQVGYEGVSGRYASYILGYYNLYVFKNSTEAKKRFLQCLEFSKQTDGMESGYYWASVLGLARIAFQESNFDLAVSYCKEVLDKADKKSAQHTEAKKLLSESKKARRRQK</sequence>
<feature type="signal peptide" evidence="2">
    <location>
        <begin position="1"/>
        <end position="20"/>
    </location>
</feature>
<keyword evidence="2" id="KW-0732">Signal</keyword>
<keyword evidence="4" id="KW-1185">Reference proteome</keyword>
<accession>A0ABW6DBX8</accession>
<dbReference type="RefSeq" id="WP_377983130.1">
    <property type="nucleotide sequence ID" value="NZ_JBBKXZ010000002.1"/>
</dbReference>
<dbReference type="InterPro" id="IPR011990">
    <property type="entry name" value="TPR-like_helical_dom_sf"/>
</dbReference>
<protein>
    <submittedName>
        <fullName evidence="3">Tetratricopeptide repeat protein</fullName>
    </submittedName>
</protein>
<dbReference type="SUPFAM" id="SSF48452">
    <property type="entry name" value="TPR-like"/>
    <property type="match status" value="2"/>
</dbReference>
<proteinExistence type="predicted"/>
<name>A0ABW6DBX8_9BACT</name>
<dbReference type="Proteomes" id="UP001598138">
    <property type="component" value="Unassembled WGS sequence"/>
</dbReference>
<feature type="compositionally biased region" description="Basic and acidic residues" evidence="1">
    <location>
        <begin position="386"/>
        <end position="401"/>
    </location>
</feature>
<feature type="chain" id="PRO_5045144318" evidence="2">
    <location>
        <begin position="21"/>
        <end position="408"/>
    </location>
</feature>
<evidence type="ECO:0000256" key="1">
    <source>
        <dbReference type="SAM" id="MobiDB-lite"/>
    </source>
</evidence>
<reference evidence="3 4" key="1">
    <citation type="submission" date="2024-03" db="EMBL/GenBank/DDBJ databases">
        <title>Aquirufa genome sequencing.</title>
        <authorList>
            <person name="Pitt A."/>
            <person name="Hahn M.W."/>
        </authorList>
    </citation>
    <scope>NUCLEOTIDE SEQUENCE [LARGE SCALE GENOMIC DNA]</scope>
    <source>
        <strain evidence="3 4">OSTEICH-129V</strain>
    </source>
</reference>
<evidence type="ECO:0000256" key="2">
    <source>
        <dbReference type="SAM" id="SignalP"/>
    </source>
</evidence>
<feature type="region of interest" description="Disordered" evidence="1">
    <location>
        <begin position="386"/>
        <end position="408"/>
    </location>
</feature>
<organism evidence="3 4">
    <name type="scientific">Aquirufa avitistagni</name>
    <dbReference type="NCBI Taxonomy" id="3104728"/>
    <lineage>
        <taxon>Bacteria</taxon>
        <taxon>Pseudomonadati</taxon>
        <taxon>Bacteroidota</taxon>
        <taxon>Cytophagia</taxon>
        <taxon>Cytophagales</taxon>
        <taxon>Flectobacillaceae</taxon>
        <taxon>Aquirufa</taxon>
    </lineage>
</organism>